<sequence length="54" mass="5802">MASDFWCCIASHNYFAMTQRLRLTSLASWSGGLEPLFIAKIVGGALPFPPPSGS</sequence>
<gene>
    <name evidence="1" type="ORF">BDP27DRAFT_1335281</name>
</gene>
<accession>A0A9P5PH53</accession>
<evidence type="ECO:0000313" key="1">
    <source>
        <dbReference type="EMBL" id="KAF9063296.1"/>
    </source>
</evidence>
<proteinExistence type="predicted"/>
<name>A0A9P5PH53_9AGAR</name>
<dbReference type="Proteomes" id="UP000772434">
    <property type="component" value="Unassembled WGS sequence"/>
</dbReference>
<dbReference type="AlphaFoldDB" id="A0A9P5PH53"/>
<keyword evidence="2" id="KW-1185">Reference proteome</keyword>
<reference evidence="1" key="1">
    <citation type="submission" date="2020-11" db="EMBL/GenBank/DDBJ databases">
        <authorList>
            <consortium name="DOE Joint Genome Institute"/>
            <person name="Ahrendt S."/>
            <person name="Riley R."/>
            <person name="Andreopoulos W."/>
            <person name="Labutti K."/>
            <person name="Pangilinan J."/>
            <person name="Ruiz-Duenas F.J."/>
            <person name="Barrasa J.M."/>
            <person name="Sanchez-Garcia M."/>
            <person name="Camarero S."/>
            <person name="Miyauchi S."/>
            <person name="Serrano A."/>
            <person name="Linde D."/>
            <person name="Babiker R."/>
            <person name="Drula E."/>
            <person name="Ayuso-Fernandez I."/>
            <person name="Pacheco R."/>
            <person name="Padilla G."/>
            <person name="Ferreira P."/>
            <person name="Barriuso J."/>
            <person name="Kellner H."/>
            <person name="Castanera R."/>
            <person name="Alfaro M."/>
            <person name="Ramirez L."/>
            <person name="Pisabarro A.G."/>
            <person name="Kuo A."/>
            <person name="Tritt A."/>
            <person name="Lipzen A."/>
            <person name="He G."/>
            <person name="Yan M."/>
            <person name="Ng V."/>
            <person name="Cullen D."/>
            <person name="Martin F."/>
            <person name="Rosso M.-N."/>
            <person name="Henrissat B."/>
            <person name="Hibbett D."/>
            <person name="Martinez A.T."/>
            <person name="Grigoriev I.V."/>
        </authorList>
    </citation>
    <scope>NUCLEOTIDE SEQUENCE</scope>
    <source>
        <strain evidence="1">AH 40177</strain>
    </source>
</reference>
<comment type="caution">
    <text evidence="1">The sequence shown here is derived from an EMBL/GenBank/DDBJ whole genome shotgun (WGS) entry which is preliminary data.</text>
</comment>
<protein>
    <submittedName>
        <fullName evidence="1">Uncharacterized protein</fullName>
    </submittedName>
</protein>
<evidence type="ECO:0000313" key="2">
    <source>
        <dbReference type="Proteomes" id="UP000772434"/>
    </source>
</evidence>
<organism evidence="1 2">
    <name type="scientific">Rhodocollybia butyracea</name>
    <dbReference type="NCBI Taxonomy" id="206335"/>
    <lineage>
        <taxon>Eukaryota</taxon>
        <taxon>Fungi</taxon>
        <taxon>Dikarya</taxon>
        <taxon>Basidiomycota</taxon>
        <taxon>Agaricomycotina</taxon>
        <taxon>Agaricomycetes</taxon>
        <taxon>Agaricomycetidae</taxon>
        <taxon>Agaricales</taxon>
        <taxon>Marasmiineae</taxon>
        <taxon>Omphalotaceae</taxon>
        <taxon>Rhodocollybia</taxon>
    </lineage>
</organism>
<dbReference type="EMBL" id="JADNRY010000149">
    <property type="protein sequence ID" value="KAF9063296.1"/>
    <property type="molecule type" value="Genomic_DNA"/>
</dbReference>